<protein>
    <recommendedName>
        <fullName evidence="2">Pyridoxal phosphate homeostasis protein</fullName>
        <shortName evidence="2">PLP homeostasis protein</shortName>
    </recommendedName>
</protein>
<evidence type="ECO:0000256" key="4">
    <source>
        <dbReference type="RuleBase" id="RU004514"/>
    </source>
</evidence>
<name>A0A7W8H8C5_9FIRM</name>
<dbReference type="HAMAP" id="MF_02087">
    <property type="entry name" value="PLP_homeostasis"/>
    <property type="match status" value="1"/>
</dbReference>
<dbReference type="InterPro" id="IPR001608">
    <property type="entry name" value="Ala_racemase_N"/>
</dbReference>
<comment type="similarity">
    <text evidence="2 4">Belongs to the pyridoxal phosphate-binding protein YggS/PROSC family.</text>
</comment>
<dbReference type="FunFam" id="3.20.20.10:FF:000018">
    <property type="entry name" value="Pyridoxal phosphate homeostasis protein"/>
    <property type="match status" value="1"/>
</dbReference>
<evidence type="ECO:0000256" key="1">
    <source>
        <dbReference type="ARBA" id="ARBA00022898"/>
    </source>
</evidence>
<feature type="modified residue" description="N6-(pyridoxal phosphate)lysine" evidence="2 3">
    <location>
        <position position="40"/>
    </location>
</feature>
<evidence type="ECO:0000256" key="3">
    <source>
        <dbReference type="PIRSR" id="PIRSR004848-1"/>
    </source>
</evidence>
<evidence type="ECO:0000256" key="2">
    <source>
        <dbReference type="HAMAP-Rule" id="MF_02087"/>
    </source>
</evidence>
<dbReference type="EMBL" id="JACHFW010000002">
    <property type="protein sequence ID" value="MBB5263674.1"/>
    <property type="molecule type" value="Genomic_DNA"/>
</dbReference>
<comment type="caution">
    <text evidence="6">The sequence shown here is derived from an EMBL/GenBank/DDBJ whole genome shotgun (WGS) entry which is preliminary data.</text>
</comment>
<evidence type="ECO:0000259" key="5">
    <source>
        <dbReference type="Pfam" id="PF01168"/>
    </source>
</evidence>
<evidence type="ECO:0000313" key="7">
    <source>
        <dbReference type="Proteomes" id="UP000543642"/>
    </source>
</evidence>
<dbReference type="InterPro" id="IPR029066">
    <property type="entry name" value="PLP-binding_barrel"/>
</dbReference>
<organism evidence="6 7">
    <name type="scientific">Catenibacillus scindens</name>
    <dbReference type="NCBI Taxonomy" id="673271"/>
    <lineage>
        <taxon>Bacteria</taxon>
        <taxon>Bacillati</taxon>
        <taxon>Bacillota</taxon>
        <taxon>Clostridia</taxon>
        <taxon>Lachnospirales</taxon>
        <taxon>Lachnospiraceae</taxon>
        <taxon>Catenibacillus</taxon>
    </lineage>
</organism>
<sequence>MNDREQEIKYNIEQVQSRIREACLRSHRDPAEVTLIAVSKTKPVEDILYAAQAGMEYFGENKVQELTMKMDTISQPLHWNMIGHLQKNKVKYIVGRAELIHSVDSVDLAKKIQDEAAKKNVRANILIEVNVSGEESKFGISPEALLDTIKEIALFPNVCIRGLMTIAPFTQNPEDNRQYFKKLRNLAVDIKSKNIDNVSMSVLSMGMTGDYEVAVEEGATMVRVGTGIFGERNYVS</sequence>
<dbReference type="InterPro" id="IPR011078">
    <property type="entry name" value="PyrdxlP_homeostasis"/>
</dbReference>
<reference evidence="6 7" key="1">
    <citation type="submission" date="2020-08" db="EMBL/GenBank/DDBJ databases">
        <title>Genomic Encyclopedia of Type Strains, Phase IV (KMG-IV): sequencing the most valuable type-strain genomes for metagenomic binning, comparative biology and taxonomic classification.</title>
        <authorList>
            <person name="Goeker M."/>
        </authorList>
    </citation>
    <scope>NUCLEOTIDE SEQUENCE [LARGE SCALE GENOMIC DNA]</scope>
    <source>
        <strain evidence="6 7">DSM 106146</strain>
    </source>
</reference>
<dbReference type="AlphaFoldDB" id="A0A7W8H8C5"/>
<dbReference type="CDD" id="cd00635">
    <property type="entry name" value="PLPDE_III_YBL036c_like"/>
    <property type="match status" value="1"/>
</dbReference>
<comment type="function">
    <text evidence="2">Pyridoxal 5'-phosphate (PLP)-binding protein, which is involved in PLP homeostasis.</text>
</comment>
<gene>
    <name evidence="6" type="ORF">HNP82_000772</name>
</gene>
<dbReference type="GO" id="GO:0030170">
    <property type="term" value="F:pyridoxal phosphate binding"/>
    <property type="evidence" value="ECO:0007669"/>
    <property type="project" value="UniProtKB-UniRule"/>
</dbReference>
<keyword evidence="1 2" id="KW-0663">Pyridoxal phosphate</keyword>
<evidence type="ECO:0000313" key="6">
    <source>
        <dbReference type="EMBL" id="MBB5263674.1"/>
    </source>
</evidence>
<dbReference type="Proteomes" id="UP000543642">
    <property type="component" value="Unassembled WGS sequence"/>
</dbReference>
<dbReference type="PANTHER" id="PTHR10146:SF14">
    <property type="entry name" value="PYRIDOXAL PHOSPHATE HOMEOSTASIS PROTEIN"/>
    <property type="match status" value="1"/>
</dbReference>
<feature type="domain" description="Alanine racemase N-terminal" evidence="5">
    <location>
        <begin position="24"/>
        <end position="232"/>
    </location>
</feature>
<dbReference type="Gene3D" id="3.20.20.10">
    <property type="entry name" value="Alanine racemase"/>
    <property type="match status" value="1"/>
</dbReference>
<dbReference type="PIRSF" id="PIRSF004848">
    <property type="entry name" value="YBL036c_PLPDEIII"/>
    <property type="match status" value="1"/>
</dbReference>
<dbReference type="SUPFAM" id="SSF51419">
    <property type="entry name" value="PLP-binding barrel"/>
    <property type="match status" value="1"/>
</dbReference>
<keyword evidence="7" id="KW-1185">Reference proteome</keyword>
<dbReference type="NCBIfam" id="TIGR00044">
    <property type="entry name" value="YggS family pyridoxal phosphate-dependent enzyme"/>
    <property type="match status" value="1"/>
</dbReference>
<dbReference type="RefSeq" id="WP_183771697.1">
    <property type="nucleotide sequence ID" value="NZ_CAWVEG010000117.1"/>
</dbReference>
<accession>A0A7W8H8C5</accession>
<dbReference type="PANTHER" id="PTHR10146">
    <property type="entry name" value="PROLINE SYNTHETASE CO-TRANSCRIBED BACTERIAL HOMOLOG PROTEIN"/>
    <property type="match status" value="1"/>
</dbReference>
<proteinExistence type="inferred from homology"/>
<dbReference type="Pfam" id="PF01168">
    <property type="entry name" value="Ala_racemase_N"/>
    <property type="match status" value="1"/>
</dbReference>
<comment type="cofactor">
    <cofactor evidence="3">
        <name>pyridoxal 5'-phosphate</name>
        <dbReference type="ChEBI" id="CHEBI:597326"/>
    </cofactor>
</comment>